<reference evidence="3" key="1">
    <citation type="submission" date="2020-10" db="EMBL/GenBank/DDBJ databases">
        <authorList>
            <person name="Gilroy R."/>
        </authorList>
    </citation>
    <scope>NUCLEOTIDE SEQUENCE</scope>
    <source>
        <strain evidence="3">11159</strain>
    </source>
</reference>
<evidence type="ECO:0000313" key="4">
    <source>
        <dbReference type="Proteomes" id="UP000823613"/>
    </source>
</evidence>
<dbReference type="Pfam" id="PF09479">
    <property type="entry name" value="Flg_new"/>
    <property type="match status" value="2"/>
</dbReference>
<accession>A0A9D9GXA4</accession>
<dbReference type="InterPro" id="IPR042229">
    <property type="entry name" value="Listeria/Bacterioides_rpt_sf"/>
</dbReference>
<keyword evidence="2" id="KW-0732">Signal</keyword>
<dbReference type="GO" id="GO:0030313">
    <property type="term" value="C:cell envelope"/>
    <property type="evidence" value="ECO:0007669"/>
    <property type="project" value="UniProtKB-SubCell"/>
</dbReference>
<dbReference type="Gene3D" id="2.60.120.560">
    <property type="entry name" value="Exo-inulinase, domain 1"/>
    <property type="match status" value="2"/>
</dbReference>
<reference evidence="3" key="2">
    <citation type="journal article" date="2021" name="PeerJ">
        <title>Extensive microbial diversity within the chicken gut microbiome revealed by metagenomics and culture.</title>
        <authorList>
            <person name="Gilroy R."/>
            <person name="Ravi A."/>
            <person name="Getino M."/>
            <person name="Pursley I."/>
            <person name="Horton D.L."/>
            <person name="Alikhan N.F."/>
            <person name="Baker D."/>
            <person name="Gharbi K."/>
            <person name="Hall N."/>
            <person name="Watson M."/>
            <person name="Adriaenssens E.M."/>
            <person name="Foster-Nyarko E."/>
            <person name="Jarju S."/>
            <person name="Secka A."/>
            <person name="Antonio M."/>
            <person name="Oren A."/>
            <person name="Chaudhuri R.R."/>
            <person name="La Ragione R."/>
            <person name="Hildebrand F."/>
            <person name="Pallen M.J."/>
        </authorList>
    </citation>
    <scope>NUCLEOTIDE SEQUENCE</scope>
    <source>
        <strain evidence="3">11159</strain>
    </source>
</reference>
<organism evidence="3 4">
    <name type="scientific">Candidatus Onthovivens merdipullorum</name>
    <dbReference type="NCBI Taxonomy" id="2840889"/>
    <lineage>
        <taxon>Bacteria</taxon>
        <taxon>Bacillati</taxon>
        <taxon>Bacillota</taxon>
        <taxon>Bacilli</taxon>
        <taxon>Bacillales</taxon>
        <taxon>Candidatus Onthovivens</taxon>
    </lineage>
</organism>
<evidence type="ECO:0000256" key="1">
    <source>
        <dbReference type="ARBA" id="ARBA00004196"/>
    </source>
</evidence>
<dbReference type="EMBL" id="JADIMY010000126">
    <property type="protein sequence ID" value="MBO8428209.1"/>
    <property type="molecule type" value="Genomic_DNA"/>
</dbReference>
<dbReference type="Proteomes" id="UP000823613">
    <property type="component" value="Unassembled WGS sequence"/>
</dbReference>
<dbReference type="InterPro" id="IPR013378">
    <property type="entry name" value="InlB-like_B-rpt"/>
</dbReference>
<comment type="subcellular location">
    <subcellularLocation>
        <location evidence="1">Cell envelope</location>
    </subcellularLocation>
</comment>
<gene>
    <name evidence="3" type="ORF">IAC58_06680</name>
</gene>
<sequence>MSKKKSSLCVLSLASLFAMTIGLASCHDEEKQEVKYTVKFNTDGGSNVPDMTYTGTALNLPTPTKTVDGVSYFFEGWYLNEDLTGQEISSPYTPESDVTLYADWTEGSKISVYYGSAGNYEDIIVRKGEEFSVEDLAGYDDDVTIKGAECPFVKWVFATLDTNGNLVLGEDFTNSFVANESIYYISAVYDETNVPKEQNLEDEGNGYYRVTGNVNWNLYEGEITDARGIYECDISFAEGSNISSGAVGIAWRGTFNNADKSWEANSDYMTVQLGLDKNTIQVGSITFEDGFGQMKGSKPTVLPESYTEKVAALKSGKEQGSLHLKVVDNGDSFKAYVDDALVYDYNYGEPADSSSPNGRTYDSAHFTGTGFGVRASKGASGAIIGNFKYTPMTKVTLDANGGTFEDGTSTKEIDYIYGKLPVPTSQNGVFAGWYKDKEFKEPYDVNEIATEPITLYASWTKEVTLNFYIGNEELTGTPVSLAHSQKVNLDENNSLDLSTLPVPEPLEVQGIAYPFDHWELNGEEVSGVININTQLVYDFFAVYDTTGGMLVRFSSDDKVCETVVLTEEDSKTINLDNYRPSDEVANGREFLHWTINGDKVTGEFTITDTFTTFEAVYRQDWTKGILKNADLGGLIPGQEGVFGFDESITELVTGLDSAITGDFSKLQFIKEPAKINMLGNTAYPYIFIKGYDDVTDVRGVYEADIEISGKAEGAVGIAWRGHFDIENSEAASYQTGCNYVTVQIGLTKGKLQVGRILNGGWSEIQGSKPNDSTYPPIFNKQLTDYRTNGVGFTAHFKVIDYGDYFVLYVGDELVFESNNPDPTSTVKEVYNANDYKDTGFGWRSSAKSNVSMSGFQYHTLEEAEKLGLIPTKTAE</sequence>
<dbReference type="NCBIfam" id="TIGR02543">
    <property type="entry name" value="List_Bact_rpt"/>
    <property type="match status" value="1"/>
</dbReference>
<feature type="chain" id="PRO_5039436161" evidence="2">
    <location>
        <begin position="25"/>
        <end position="875"/>
    </location>
</feature>
<dbReference type="PROSITE" id="PS51257">
    <property type="entry name" value="PROKAR_LIPOPROTEIN"/>
    <property type="match status" value="1"/>
</dbReference>
<comment type="caution">
    <text evidence="3">The sequence shown here is derived from an EMBL/GenBank/DDBJ whole genome shotgun (WGS) entry which is preliminary data.</text>
</comment>
<protein>
    <submittedName>
        <fullName evidence="3">InlB B-repeat-containing protein</fullName>
    </submittedName>
</protein>
<evidence type="ECO:0000256" key="2">
    <source>
        <dbReference type="SAM" id="SignalP"/>
    </source>
</evidence>
<proteinExistence type="predicted"/>
<dbReference type="Gene3D" id="2.60.40.4270">
    <property type="entry name" value="Listeria-Bacteroides repeat domain"/>
    <property type="match status" value="2"/>
</dbReference>
<name>A0A9D9GXA4_9BACL</name>
<evidence type="ECO:0000313" key="3">
    <source>
        <dbReference type="EMBL" id="MBO8428209.1"/>
    </source>
</evidence>
<dbReference type="AlphaFoldDB" id="A0A9D9GXA4"/>
<feature type="signal peptide" evidence="2">
    <location>
        <begin position="1"/>
        <end position="24"/>
    </location>
</feature>